<dbReference type="PANTHER" id="PTHR42924:SF3">
    <property type="entry name" value="POLYMERASE_HISTIDINOL PHOSPHATASE N-TERMINAL DOMAIN-CONTAINING PROTEIN"/>
    <property type="match status" value="1"/>
</dbReference>
<protein>
    <recommendedName>
        <fullName evidence="1">Polymerase/histidinol phosphatase N-terminal domain-containing protein</fullName>
    </recommendedName>
</protein>
<dbReference type="PANTHER" id="PTHR42924">
    <property type="entry name" value="EXONUCLEASE"/>
    <property type="match status" value="1"/>
</dbReference>
<reference evidence="2" key="1">
    <citation type="submission" date="2016-04" db="EMBL/GenBank/DDBJ databases">
        <authorList>
            <person name="Evans L.H."/>
            <person name="Alamgir A."/>
            <person name="Owens N."/>
            <person name="Weber N.D."/>
            <person name="Virtaneva K."/>
            <person name="Barbian K."/>
            <person name="Babar A."/>
            <person name="Rosenke K."/>
        </authorList>
    </citation>
    <scope>NUCLEOTIDE SEQUENCE</scope>
    <source>
        <strain evidence="2">86</strain>
    </source>
</reference>
<feature type="domain" description="Polymerase/histidinol phosphatase N-terminal" evidence="1">
    <location>
        <begin position="6"/>
        <end position="72"/>
    </location>
</feature>
<dbReference type="InterPro" id="IPR052018">
    <property type="entry name" value="PHP_domain"/>
</dbReference>
<dbReference type="Pfam" id="PF02811">
    <property type="entry name" value="PHP"/>
    <property type="match status" value="1"/>
</dbReference>
<dbReference type="AlphaFoldDB" id="A0A212JBT7"/>
<dbReference type="InterPro" id="IPR003141">
    <property type="entry name" value="Pol/His_phosphatase_N"/>
</dbReference>
<name>A0A212JBT7_9DELT</name>
<dbReference type="GO" id="GO:0004534">
    <property type="term" value="F:5'-3' RNA exonuclease activity"/>
    <property type="evidence" value="ECO:0007669"/>
    <property type="project" value="TreeGrafter"/>
</dbReference>
<dbReference type="GO" id="GO:0035312">
    <property type="term" value="F:5'-3' DNA exonuclease activity"/>
    <property type="evidence" value="ECO:0007669"/>
    <property type="project" value="TreeGrafter"/>
</dbReference>
<evidence type="ECO:0000259" key="1">
    <source>
        <dbReference type="SMART" id="SM00481"/>
    </source>
</evidence>
<dbReference type="CDD" id="cd07438">
    <property type="entry name" value="PHP_HisPPase_AMP"/>
    <property type="match status" value="1"/>
</dbReference>
<accession>A0A212JBT7</accession>
<dbReference type="Gene3D" id="3.20.20.140">
    <property type="entry name" value="Metal-dependent hydrolases"/>
    <property type="match status" value="1"/>
</dbReference>
<dbReference type="SMART" id="SM00481">
    <property type="entry name" value="POLIIIAc"/>
    <property type="match status" value="1"/>
</dbReference>
<organism evidence="2">
    <name type="scientific">uncultured delta proteobacterium</name>
    <dbReference type="NCBI Taxonomy" id="34034"/>
    <lineage>
        <taxon>Bacteria</taxon>
        <taxon>Deltaproteobacteria</taxon>
        <taxon>environmental samples</taxon>
    </lineage>
</organism>
<proteinExistence type="predicted"/>
<evidence type="ECO:0000313" key="2">
    <source>
        <dbReference type="EMBL" id="SBV96917.1"/>
    </source>
</evidence>
<dbReference type="InterPro" id="IPR004013">
    <property type="entry name" value="PHP_dom"/>
</dbReference>
<gene>
    <name evidence="2" type="ORF">KL86DPRO_11126</name>
</gene>
<sequence length="298" mass="32083">MDHMKIDLHMHSLHSPDGEFSPSELMDRCRAAGVSIASLTDHNSVRGVAEAAARGRELGLTVLPGVELDCDCKGVPMHLLGYGFTGLDAAMGKIEADLYRQEREAGALRMRKVKELGIAFDEEKVEALAAASFVGLITPEMIAETFLADPRNANNPLVRRYLPGGPRSDSPFVNFYWDHCGPGKAAYCPIRYIGFEEANGLIREHGGFSVIAHPAVTVGRDEALFQYMAACGVEGIEVWCGYHSVEDAGYYAAVAARHGLIPTVGSDYHGKTKPGVKLGAVSGSPDHAALSESVRAWL</sequence>
<dbReference type="Gene3D" id="1.10.150.650">
    <property type="match status" value="1"/>
</dbReference>
<dbReference type="SUPFAM" id="SSF89550">
    <property type="entry name" value="PHP domain-like"/>
    <property type="match status" value="1"/>
</dbReference>
<dbReference type="InterPro" id="IPR016195">
    <property type="entry name" value="Pol/histidinol_Pase-like"/>
</dbReference>
<dbReference type="EMBL" id="FLUQ01000001">
    <property type="protein sequence ID" value="SBV96917.1"/>
    <property type="molecule type" value="Genomic_DNA"/>
</dbReference>